<keyword evidence="1" id="KW-0732">Signal</keyword>
<proteinExistence type="predicted"/>
<evidence type="ECO:0000313" key="3">
    <source>
        <dbReference type="Proteomes" id="UP001497497"/>
    </source>
</evidence>
<evidence type="ECO:0000256" key="1">
    <source>
        <dbReference type="SAM" id="SignalP"/>
    </source>
</evidence>
<organism evidence="2 3">
    <name type="scientific">Lymnaea stagnalis</name>
    <name type="common">Great pond snail</name>
    <name type="synonym">Helix stagnalis</name>
    <dbReference type="NCBI Taxonomy" id="6523"/>
    <lineage>
        <taxon>Eukaryota</taxon>
        <taxon>Metazoa</taxon>
        <taxon>Spiralia</taxon>
        <taxon>Lophotrochozoa</taxon>
        <taxon>Mollusca</taxon>
        <taxon>Gastropoda</taxon>
        <taxon>Heterobranchia</taxon>
        <taxon>Euthyneura</taxon>
        <taxon>Panpulmonata</taxon>
        <taxon>Hygrophila</taxon>
        <taxon>Lymnaeoidea</taxon>
        <taxon>Lymnaeidae</taxon>
        <taxon>Lymnaea</taxon>
    </lineage>
</organism>
<protein>
    <submittedName>
        <fullName evidence="2">Uncharacterized protein</fullName>
    </submittedName>
</protein>
<comment type="caution">
    <text evidence="2">The sequence shown here is derived from an EMBL/GenBank/DDBJ whole genome shotgun (WGS) entry which is preliminary data.</text>
</comment>
<gene>
    <name evidence="2" type="ORF">GSLYS_00014095001</name>
</gene>
<feature type="signal peptide" evidence="1">
    <location>
        <begin position="1"/>
        <end position="27"/>
    </location>
</feature>
<sequence length="170" mass="19620">MQLLFSNWSICTSSVLAIFFFLCCSCAEPFDFNKCDITENFKSEYVTASFKSLEPGLSCETNTTDSSGREVHVIMVKLPDQKDNGRRMTVRLDINSRRNANLSEIEGVDFQEHLRPLIFVLHSSAPVKWNVEIYGITSQEKHQFVISKDSKIKFQNQRTRLTAKRRCRDL</sequence>
<reference evidence="2 3" key="1">
    <citation type="submission" date="2024-04" db="EMBL/GenBank/DDBJ databases">
        <authorList>
            <consortium name="Genoscope - CEA"/>
            <person name="William W."/>
        </authorList>
    </citation>
    <scope>NUCLEOTIDE SEQUENCE [LARGE SCALE GENOMIC DNA]</scope>
</reference>
<dbReference type="Proteomes" id="UP001497497">
    <property type="component" value="Unassembled WGS sequence"/>
</dbReference>
<accession>A0AAV2I199</accession>
<feature type="non-terminal residue" evidence="2">
    <location>
        <position position="170"/>
    </location>
</feature>
<feature type="chain" id="PRO_5043483472" evidence="1">
    <location>
        <begin position="28"/>
        <end position="170"/>
    </location>
</feature>
<dbReference type="AlphaFoldDB" id="A0AAV2I199"/>
<name>A0AAV2I199_LYMST</name>
<evidence type="ECO:0000313" key="2">
    <source>
        <dbReference type="EMBL" id="CAL1540446.1"/>
    </source>
</evidence>
<keyword evidence="3" id="KW-1185">Reference proteome</keyword>
<dbReference type="EMBL" id="CAXITT010000382">
    <property type="protein sequence ID" value="CAL1540446.1"/>
    <property type="molecule type" value="Genomic_DNA"/>
</dbReference>